<proteinExistence type="inferred from homology"/>
<evidence type="ECO:0000256" key="6">
    <source>
        <dbReference type="ARBA" id="ARBA00022790"/>
    </source>
</evidence>
<evidence type="ECO:0000256" key="5">
    <source>
        <dbReference type="ARBA" id="ARBA00022490"/>
    </source>
</evidence>
<feature type="domain" description="PCI" evidence="9">
    <location>
        <begin position="240"/>
        <end position="414"/>
    </location>
</feature>
<dbReference type="Proteomes" id="UP000053328">
    <property type="component" value="Unassembled WGS sequence"/>
</dbReference>
<dbReference type="InterPro" id="IPR055089">
    <property type="entry name" value="COP9_N"/>
</dbReference>
<dbReference type="InterPro" id="IPR050756">
    <property type="entry name" value="CSN3"/>
</dbReference>
<dbReference type="Pfam" id="PF22788">
    <property type="entry name" value="COP9_hel_rpt"/>
    <property type="match status" value="1"/>
</dbReference>
<reference evidence="10 11" key="1">
    <citation type="submission" date="2015-01" db="EMBL/GenBank/DDBJ databases">
        <title>The Genome Sequence of Exophiala spinifera CBS89968.</title>
        <authorList>
            <consortium name="The Broad Institute Genomics Platform"/>
            <person name="Cuomo C."/>
            <person name="de Hoog S."/>
            <person name="Gorbushina A."/>
            <person name="Stielow B."/>
            <person name="Teixiera M."/>
            <person name="Abouelleil A."/>
            <person name="Chapman S.B."/>
            <person name="Priest M."/>
            <person name="Young S.K."/>
            <person name="Wortman J."/>
            <person name="Nusbaum C."/>
            <person name="Birren B."/>
        </authorList>
    </citation>
    <scope>NUCLEOTIDE SEQUENCE [LARGE SCALE GENOMIC DNA]</scope>
    <source>
        <strain evidence="10 11">CBS 89968</strain>
    </source>
</reference>
<feature type="compositionally biased region" description="Acidic residues" evidence="8">
    <location>
        <begin position="478"/>
        <end position="487"/>
    </location>
</feature>
<dbReference type="GO" id="GO:0006511">
    <property type="term" value="P:ubiquitin-dependent protein catabolic process"/>
    <property type="evidence" value="ECO:0007669"/>
    <property type="project" value="TreeGrafter"/>
</dbReference>
<evidence type="ECO:0000256" key="7">
    <source>
        <dbReference type="ARBA" id="ARBA00023242"/>
    </source>
</evidence>
<keyword evidence="11" id="KW-1185">Reference proteome</keyword>
<evidence type="ECO:0000259" key="9">
    <source>
        <dbReference type="PROSITE" id="PS50250"/>
    </source>
</evidence>
<sequence>MEKLLELSAALTPQLQAQDEDQYDRIALGLVSALNKHPWQDQPPVKSEDLDGIPSADTILFSYFLVAAIEAASAGGKAASRQLPAAVLQGGSLWRHITQFLFDFDPVQARYCGAHLLKVLDCVATGAEQTEDYDLPIQLLRDSILRLDDTSSTLTSTHLTFVRICLLSHACYRSTDILSMPIGHIPISHNETHGPNNICSASQPPWKYLTPATGLTQPVTNRMFMEYYLLGGLCYMTEGRYREALFFLEVVISTPTVPNVASLIMVEAYKKWLLVGLLLDGVARTAPKYASASAMRYIRAIARPYECVVEAFKANNIDRLRQEIEAGLGVWQEDGNYGLMVKVFQSYRRLSIERIGKMFEAVPIAEIAARTSPNPNDIDETKSYIESMILKRQLKAVFISSEKGDMLRFSPEEQKAETSIKHFLGWQIRDLEDLLTQVKDTDHRLGLSKEYIEFLKKLKKIQDDEKRGGSSSKARADDVDEDMMEEY</sequence>
<evidence type="ECO:0000256" key="2">
    <source>
        <dbReference type="ARBA" id="ARBA00004496"/>
    </source>
</evidence>
<accession>A0A0D1Y7U2</accession>
<evidence type="ECO:0000313" key="10">
    <source>
        <dbReference type="EMBL" id="KIW10981.1"/>
    </source>
</evidence>
<evidence type="ECO:0000256" key="8">
    <source>
        <dbReference type="SAM" id="MobiDB-lite"/>
    </source>
</evidence>
<dbReference type="InterPro" id="IPR000717">
    <property type="entry name" value="PCI_dom"/>
</dbReference>
<keyword evidence="6" id="KW-0736">Signalosome</keyword>
<keyword evidence="5" id="KW-0963">Cytoplasm</keyword>
<dbReference type="GeneID" id="27337363"/>
<dbReference type="VEuPathDB" id="FungiDB:PV08_10280"/>
<keyword evidence="7" id="KW-0539">Nucleus</keyword>
<dbReference type="RefSeq" id="XP_016231197.1">
    <property type="nucleotide sequence ID" value="XM_016384595.1"/>
</dbReference>
<dbReference type="PROSITE" id="PS50250">
    <property type="entry name" value="PCI"/>
    <property type="match status" value="1"/>
</dbReference>
<dbReference type="PANTHER" id="PTHR10758:SF1">
    <property type="entry name" value="COP9 SIGNALOSOME COMPLEX SUBUNIT 3"/>
    <property type="match status" value="1"/>
</dbReference>
<evidence type="ECO:0000256" key="3">
    <source>
        <dbReference type="ARBA" id="ARBA00007084"/>
    </source>
</evidence>
<dbReference type="GO" id="GO:0005737">
    <property type="term" value="C:cytoplasm"/>
    <property type="evidence" value="ECO:0007669"/>
    <property type="project" value="UniProtKB-SubCell"/>
</dbReference>
<evidence type="ECO:0000313" key="11">
    <source>
        <dbReference type="Proteomes" id="UP000053328"/>
    </source>
</evidence>
<dbReference type="AlphaFoldDB" id="A0A0D1Y7U2"/>
<dbReference type="GO" id="GO:0008180">
    <property type="term" value="C:COP9 signalosome"/>
    <property type="evidence" value="ECO:0007669"/>
    <property type="project" value="UniProtKB-KW"/>
</dbReference>
<protein>
    <recommendedName>
        <fullName evidence="4">COP9 signalosome complex subunit 3</fullName>
    </recommendedName>
</protein>
<evidence type="ECO:0000256" key="4">
    <source>
        <dbReference type="ARBA" id="ARBA00014878"/>
    </source>
</evidence>
<dbReference type="HOGENOM" id="CLU_028825_1_1_1"/>
<gene>
    <name evidence="10" type="ORF">PV08_10280</name>
</gene>
<comment type="subcellular location">
    <subcellularLocation>
        <location evidence="2">Cytoplasm</location>
    </subcellularLocation>
    <subcellularLocation>
        <location evidence="1">Nucleus</location>
    </subcellularLocation>
</comment>
<dbReference type="OrthoDB" id="29061at2759"/>
<comment type="similarity">
    <text evidence="3">Belongs to the CSN3 family.</text>
</comment>
<organism evidence="10 11">
    <name type="scientific">Exophiala spinifera</name>
    <dbReference type="NCBI Taxonomy" id="91928"/>
    <lineage>
        <taxon>Eukaryota</taxon>
        <taxon>Fungi</taxon>
        <taxon>Dikarya</taxon>
        <taxon>Ascomycota</taxon>
        <taxon>Pezizomycotina</taxon>
        <taxon>Eurotiomycetes</taxon>
        <taxon>Chaetothyriomycetidae</taxon>
        <taxon>Chaetothyriales</taxon>
        <taxon>Herpotrichiellaceae</taxon>
        <taxon>Exophiala</taxon>
    </lineage>
</organism>
<dbReference type="EMBL" id="KN847499">
    <property type="protein sequence ID" value="KIW10981.1"/>
    <property type="molecule type" value="Genomic_DNA"/>
</dbReference>
<dbReference type="STRING" id="91928.A0A0D1Y7U2"/>
<evidence type="ECO:0000256" key="1">
    <source>
        <dbReference type="ARBA" id="ARBA00004123"/>
    </source>
</evidence>
<feature type="region of interest" description="Disordered" evidence="8">
    <location>
        <begin position="462"/>
        <end position="487"/>
    </location>
</feature>
<dbReference type="PANTHER" id="PTHR10758">
    <property type="entry name" value="26S PROTEASOME NON-ATPASE REGULATORY SUBUNIT 3/COP9 SIGNALOSOME COMPLEX SUBUNIT 3"/>
    <property type="match status" value="1"/>
</dbReference>
<name>A0A0D1Y7U2_9EURO</name>